<accession>A0A7W3RAG6</accession>
<proteinExistence type="predicted"/>
<organism evidence="1 2">
    <name type="scientific">Thermomonospora cellulosilytica</name>
    <dbReference type="NCBI Taxonomy" id="1411118"/>
    <lineage>
        <taxon>Bacteria</taxon>
        <taxon>Bacillati</taxon>
        <taxon>Actinomycetota</taxon>
        <taxon>Actinomycetes</taxon>
        <taxon>Streptosporangiales</taxon>
        <taxon>Thermomonosporaceae</taxon>
        <taxon>Thermomonospora</taxon>
    </lineage>
</organism>
<keyword evidence="2" id="KW-1185">Reference proteome</keyword>
<dbReference type="EMBL" id="JACJII010000001">
    <property type="protein sequence ID" value="MBA9005295.1"/>
    <property type="molecule type" value="Genomic_DNA"/>
</dbReference>
<dbReference type="RefSeq" id="WP_182706508.1">
    <property type="nucleotide sequence ID" value="NZ_JACJII010000001.1"/>
</dbReference>
<comment type="caution">
    <text evidence="1">The sequence shown here is derived from an EMBL/GenBank/DDBJ whole genome shotgun (WGS) entry which is preliminary data.</text>
</comment>
<reference evidence="1 2" key="1">
    <citation type="submission" date="2020-08" db="EMBL/GenBank/DDBJ databases">
        <title>Sequencing the genomes of 1000 actinobacteria strains.</title>
        <authorList>
            <person name="Klenk H.-P."/>
        </authorList>
    </citation>
    <scope>NUCLEOTIDE SEQUENCE [LARGE SCALE GENOMIC DNA]</scope>
    <source>
        <strain evidence="1 2">DSM 45823</strain>
    </source>
</reference>
<evidence type="ECO:0000313" key="2">
    <source>
        <dbReference type="Proteomes" id="UP000539313"/>
    </source>
</evidence>
<dbReference type="AlphaFoldDB" id="A0A7W3RAG6"/>
<gene>
    <name evidence="1" type="ORF">HNR21_004177</name>
</gene>
<name>A0A7W3RAG6_9ACTN</name>
<sequence>MGSYFALVLIAGPPADADAAVAGWLHDTGWQEADGAPARCTTFEAGPQVLGVAGDPAPTADPALLQEVAAGLSARTGHLAVGIDVEDSDILTLLVAEAGTVRQVVRCGPAVAAPPPVPHPVWGRLLGPGGSLDDLATAWTQPAVYAEEVLDRIAGLCGWHADRLRPGGEAHRPVVAERRVRRAGDEDRSAAGPARFGHVGGDDVVEARAGVPVRPRIIAHSVGGDGAGVTVIAWGPAIEEGLLRPLSAELLVGVPQQPLARTGVSLVPGPPATGHFDAAVPAGYPDQATAIRGVPPDEGIRRWLGTRIEAAVILTAERPGTGDLHLGLLPEGDRDRAVAWTVGVNVLP</sequence>
<protein>
    <submittedName>
        <fullName evidence="1">Uncharacterized protein</fullName>
    </submittedName>
</protein>
<evidence type="ECO:0000313" key="1">
    <source>
        <dbReference type="EMBL" id="MBA9005295.1"/>
    </source>
</evidence>
<dbReference type="Proteomes" id="UP000539313">
    <property type="component" value="Unassembled WGS sequence"/>
</dbReference>